<keyword evidence="1" id="KW-0472">Membrane</keyword>
<dbReference type="RefSeq" id="WP_319953755.1">
    <property type="nucleotide sequence ID" value="NZ_JAXAVX010000003.1"/>
</dbReference>
<proteinExistence type="predicted"/>
<evidence type="ECO:0000313" key="3">
    <source>
        <dbReference type="Proteomes" id="UP001277761"/>
    </source>
</evidence>
<dbReference type="Proteomes" id="UP001277761">
    <property type="component" value="Unassembled WGS sequence"/>
</dbReference>
<feature type="transmembrane region" description="Helical" evidence="1">
    <location>
        <begin position="44"/>
        <end position="64"/>
    </location>
</feature>
<organism evidence="2 3">
    <name type="scientific">Patulibacter brassicae</name>
    <dbReference type="NCBI Taxonomy" id="1705717"/>
    <lineage>
        <taxon>Bacteria</taxon>
        <taxon>Bacillati</taxon>
        <taxon>Actinomycetota</taxon>
        <taxon>Thermoleophilia</taxon>
        <taxon>Solirubrobacterales</taxon>
        <taxon>Patulibacteraceae</taxon>
        <taxon>Patulibacter</taxon>
    </lineage>
</organism>
<keyword evidence="1" id="KW-0812">Transmembrane</keyword>
<name>A0ABU4VID3_9ACTN</name>
<dbReference type="EMBL" id="JAXAVX010000003">
    <property type="protein sequence ID" value="MDX8151601.1"/>
    <property type="molecule type" value="Genomic_DNA"/>
</dbReference>
<keyword evidence="3" id="KW-1185">Reference proteome</keyword>
<evidence type="ECO:0000256" key="1">
    <source>
        <dbReference type="SAM" id="Phobius"/>
    </source>
</evidence>
<gene>
    <name evidence="2" type="ORF">SK069_08365</name>
</gene>
<reference evidence="2 3" key="1">
    <citation type="submission" date="2023-11" db="EMBL/GenBank/DDBJ databases">
        <authorList>
            <person name="Xu M."/>
            <person name="Jiang T."/>
        </authorList>
    </citation>
    <scope>NUCLEOTIDE SEQUENCE [LARGE SCALE GENOMIC DNA]</scope>
    <source>
        <strain evidence="2 3">SD</strain>
    </source>
</reference>
<evidence type="ECO:0000313" key="2">
    <source>
        <dbReference type="EMBL" id="MDX8151601.1"/>
    </source>
</evidence>
<comment type="caution">
    <text evidence="2">The sequence shown here is derived from an EMBL/GenBank/DDBJ whole genome shotgun (WGS) entry which is preliminary data.</text>
</comment>
<accession>A0ABU4VID3</accession>
<keyword evidence="1" id="KW-1133">Transmembrane helix</keyword>
<protein>
    <submittedName>
        <fullName evidence="2">Uncharacterized protein</fullName>
    </submittedName>
</protein>
<sequence length="68" mass="7025">MSTAFWVLIGLLALWSGARLVLDPWAARKSASLRATHGDGVWSSVLLGRIVGAALVAGGVLVLVDAVI</sequence>